<name>A0A074Z903_OPIVI</name>
<keyword evidence="2" id="KW-1185">Reference proteome</keyword>
<reference evidence="1 2" key="1">
    <citation type="submission" date="2013-11" db="EMBL/GenBank/DDBJ databases">
        <title>Opisthorchis viverrini - life in the bile duct.</title>
        <authorList>
            <person name="Young N.D."/>
            <person name="Nagarajan N."/>
            <person name="Lin S.J."/>
            <person name="Korhonen P.K."/>
            <person name="Jex A.R."/>
            <person name="Hall R.S."/>
            <person name="Safavi-Hemami H."/>
            <person name="Kaewkong W."/>
            <person name="Bertrand D."/>
            <person name="Gao S."/>
            <person name="Seet Q."/>
            <person name="Wongkham S."/>
            <person name="Teh B.T."/>
            <person name="Wongkham C."/>
            <person name="Intapan P.M."/>
            <person name="Maleewong W."/>
            <person name="Yang X."/>
            <person name="Hu M."/>
            <person name="Wang Z."/>
            <person name="Hofmann A."/>
            <person name="Sternberg P.W."/>
            <person name="Tan P."/>
            <person name="Wang J."/>
            <person name="Gasser R.B."/>
        </authorList>
    </citation>
    <scope>NUCLEOTIDE SEQUENCE [LARGE SCALE GENOMIC DNA]</scope>
</reference>
<proteinExistence type="predicted"/>
<dbReference type="RefSeq" id="XP_009174189.1">
    <property type="nucleotide sequence ID" value="XM_009175925.1"/>
</dbReference>
<sequence length="145" mass="17305">MWTSQSAKYALDKLWNEKRLIWIEIECIVQPSQQQWLECDSETNQSNFGRVVRRRKTIVHQSPVRVMLVLAKSTRMIKQRVPVRTDSFRKRTASAAEPNSGPTITRHSQHYIAVLYRQDILRYSCRLLPETLDLRIHYMFEYPLR</sequence>
<gene>
    <name evidence="1" type="ORF">T265_09753</name>
</gene>
<dbReference type="EMBL" id="KL596922">
    <property type="protein sequence ID" value="KER22067.1"/>
    <property type="molecule type" value="Genomic_DNA"/>
</dbReference>
<dbReference type="CTD" id="20323921"/>
<organism evidence="1 2">
    <name type="scientific">Opisthorchis viverrini</name>
    <name type="common">Southeast Asian liver fluke</name>
    <dbReference type="NCBI Taxonomy" id="6198"/>
    <lineage>
        <taxon>Eukaryota</taxon>
        <taxon>Metazoa</taxon>
        <taxon>Spiralia</taxon>
        <taxon>Lophotrochozoa</taxon>
        <taxon>Platyhelminthes</taxon>
        <taxon>Trematoda</taxon>
        <taxon>Digenea</taxon>
        <taxon>Opisthorchiida</taxon>
        <taxon>Opisthorchiata</taxon>
        <taxon>Opisthorchiidae</taxon>
        <taxon>Opisthorchis</taxon>
    </lineage>
</organism>
<dbReference type="GeneID" id="20323921"/>
<evidence type="ECO:0000313" key="1">
    <source>
        <dbReference type="EMBL" id="KER22067.1"/>
    </source>
</evidence>
<dbReference type="KEGG" id="ovi:T265_09753"/>
<dbReference type="Proteomes" id="UP000054324">
    <property type="component" value="Unassembled WGS sequence"/>
</dbReference>
<dbReference type="AlphaFoldDB" id="A0A074Z903"/>
<accession>A0A074Z903</accession>
<evidence type="ECO:0000313" key="2">
    <source>
        <dbReference type="Proteomes" id="UP000054324"/>
    </source>
</evidence>
<protein>
    <submittedName>
        <fullName evidence="1">Uncharacterized protein</fullName>
    </submittedName>
</protein>